<accession>A0A0F7U576</accession>
<feature type="transmembrane region" description="Helical" evidence="7">
    <location>
        <begin position="461"/>
        <end position="482"/>
    </location>
</feature>
<evidence type="ECO:0000256" key="2">
    <source>
        <dbReference type="ARBA" id="ARBA00022448"/>
    </source>
</evidence>
<keyword evidence="3 7" id="KW-0812">Transmembrane</keyword>
<sequence>MITLPLGSIIETRIGPRLAVCCGALIGFSGALGASFAVSSFWAILFLYGLVQGMGAGLQMAPASTVPLRWQPNKMNLLLTLRCTTLILSPCIFIPIILVGAKYSSTPGVIRSAPAGSRSDSSTFTREQPLFTSQAYLSFSSWDASSVLQVIAAVTLALQLCGGLLLQNPPWLQRLRRGRLREGQNNTSHPLPTTPSADDSIHSQAGDSPDLRKSVLDEQAPAAAQNRLLPGESVAGFLTRCATLRQAYLAHFIVPFTVSNVSGTAKQLDELYMQHQSVPSWARGLHGISLSLGESIRTERFAFFCLVSCCHFFYFASLYTYWHIAAVSCDVPPSKVLCLSIMLTFFAVLCSLYWGEYTRVFNVGTGLVMTSSLSCASSWLLGMTATSSPAAFTIAVALGIFSAVGLAALLTHSASIAFGPRPLGFVLYLLFSGPMTGGAILSGVTAVLFLADRSLSFTRFVMPSASLLTILSVGLITARCFFQGKLALLDIPVRCRHSDVDSDEDRESCQSPHGERLDLDSSDHTDADDEKRPLNLATVLREYEETLKGTESIETEEADFSDTGAYIPLYNRMQFPVGIEPAHIMQTQEDCDEAELSLSQSEETDPEEFDSAV</sequence>
<name>A0A0F7U576_NEOCL</name>
<evidence type="ECO:0000256" key="5">
    <source>
        <dbReference type="ARBA" id="ARBA00023136"/>
    </source>
</evidence>
<evidence type="ECO:0000256" key="3">
    <source>
        <dbReference type="ARBA" id="ARBA00022692"/>
    </source>
</evidence>
<dbReference type="AlphaFoldDB" id="A0A0F7U576"/>
<keyword evidence="5 7" id="KW-0472">Membrane</keyword>
<evidence type="ECO:0000256" key="1">
    <source>
        <dbReference type="ARBA" id="ARBA00004141"/>
    </source>
</evidence>
<dbReference type="InterPro" id="IPR052983">
    <property type="entry name" value="MFS_Riboflavin_Transporter"/>
</dbReference>
<feature type="transmembrane region" description="Helical" evidence="7">
    <location>
        <begin position="75"/>
        <end position="98"/>
    </location>
</feature>
<feature type="transmembrane region" description="Helical" evidence="7">
    <location>
        <begin position="43"/>
        <end position="63"/>
    </location>
</feature>
<dbReference type="SUPFAM" id="SSF103473">
    <property type="entry name" value="MFS general substrate transporter"/>
    <property type="match status" value="1"/>
</dbReference>
<feature type="compositionally biased region" description="Acidic residues" evidence="6">
    <location>
        <begin position="602"/>
        <end position="613"/>
    </location>
</feature>
<gene>
    <name evidence="8" type="ORF">BN1204_007670</name>
</gene>
<feature type="transmembrane region" description="Helical" evidence="7">
    <location>
        <begin position="301"/>
        <end position="322"/>
    </location>
</feature>
<evidence type="ECO:0000256" key="6">
    <source>
        <dbReference type="SAM" id="MobiDB-lite"/>
    </source>
</evidence>
<feature type="transmembrane region" description="Helical" evidence="7">
    <location>
        <begin position="391"/>
        <end position="411"/>
    </location>
</feature>
<organism evidence="8">
    <name type="scientific">Neospora caninum (strain Liverpool)</name>
    <dbReference type="NCBI Taxonomy" id="572307"/>
    <lineage>
        <taxon>Eukaryota</taxon>
        <taxon>Sar</taxon>
        <taxon>Alveolata</taxon>
        <taxon>Apicomplexa</taxon>
        <taxon>Conoidasida</taxon>
        <taxon>Coccidia</taxon>
        <taxon>Eucoccidiorida</taxon>
        <taxon>Eimeriorina</taxon>
        <taxon>Sarcocystidae</taxon>
        <taxon>Neospora</taxon>
    </lineage>
</organism>
<evidence type="ECO:0000313" key="8">
    <source>
        <dbReference type="EMBL" id="CEL64898.1"/>
    </source>
</evidence>
<keyword evidence="2" id="KW-0813">Transport</keyword>
<comment type="subcellular location">
    <subcellularLocation>
        <location evidence="1">Membrane</location>
        <topology evidence="1">Multi-pass membrane protein</topology>
    </subcellularLocation>
</comment>
<feature type="transmembrane region" description="Helical" evidence="7">
    <location>
        <begin position="146"/>
        <end position="166"/>
    </location>
</feature>
<dbReference type="GO" id="GO:0016020">
    <property type="term" value="C:membrane"/>
    <property type="evidence" value="ECO:0007669"/>
    <property type="project" value="UniProtKB-SubCell"/>
</dbReference>
<feature type="region of interest" description="Disordered" evidence="6">
    <location>
        <begin position="182"/>
        <end position="211"/>
    </location>
</feature>
<dbReference type="PANTHER" id="PTHR43385">
    <property type="entry name" value="RIBOFLAVIN TRANSPORTER RIBJ"/>
    <property type="match status" value="1"/>
</dbReference>
<evidence type="ECO:0000256" key="7">
    <source>
        <dbReference type="SAM" id="Phobius"/>
    </source>
</evidence>
<dbReference type="EMBL" id="LN714477">
    <property type="protein sequence ID" value="CEL64898.1"/>
    <property type="molecule type" value="Genomic_DNA"/>
</dbReference>
<feature type="transmembrane region" description="Helical" evidence="7">
    <location>
        <begin position="366"/>
        <end position="385"/>
    </location>
</feature>
<dbReference type="PANTHER" id="PTHR43385:SF1">
    <property type="entry name" value="RIBOFLAVIN TRANSPORTER RIBJ"/>
    <property type="match status" value="1"/>
</dbReference>
<protein>
    <submittedName>
        <fullName evidence="8">Transporter, major facilitator family protein</fullName>
    </submittedName>
</protein>
<feature type="transmembrane region" description="Helical" evidence="7">
    <location>
        <begin position="334"/>
        <end position="354"/>
    </location>
</feature>
<feature type="compositionally biased region" description="Basic and acidic residues" evidence="6">
    <location>
        <begin position="513"/>
        <end position="533"/>
    </location>
</feature>
<dbReference type="InterPro" id="IPR036259">
    <property type="entry name" value="MFS_trans_sf"/>
</dbReference>
<feature type="region of interest" description="Disordered" evidence="6">
    <location>
        <begin position="589"/>
        <end position="613"/>
    </location>
</feature>
<feature type="compositionally biased region" description="Polar residues" evidence="6">
    <location>
        <begin position="185"/>
        <end position="206"/>
    </location>
</feature>
<proteinExistence type="predicted"/>
<keyword evidence="4 7" id="KW-1133">Transmembrane helix</keyword>
<feature type="transmembrane region" description="Helical" evidence="7">
    <location>
        <begin position="423"/>
        <end position="449"/>
    </location>
</feature>
<feature type="region of interest" description="Disordered" evidence="6">
    <location>
        <begin position="499"/>
        <end position="533"/>
    </location>
</feature>
<reference evidence="8" key="1">
    <citation type="journal article" date="2015" name="PLoS ONE">
        <title>Comprehensive Evaluation of Toxoplasma gondii VEG and Neospora caninum LIV Genomes with Tachyzoite Stage Transcriptome and Proteome Defines Novel Transcript Features.</title>
        <authorList>
            <person name="Ramaprasad A."/>
            <person name="Mourier T."/>
            <person name="Naeem R."/>
            <person name="Malas T.B."/>
            <person name="Moussa E."/>
            <person name="Panigrahi A."/>
            <person name="Vermont S.J."/>
            <person name="Otto T.D."/>
            <person name="Wastling J."/>
            <person name="Pain A."/>
        </authorList>
    </citation>
    <scope>NUCLEOTIDE SEQUENCE</scope>
    <source>
        <strain evidence="8">Liverpool</strain>
    </source>
</reference>
<evidence type="ECO:0000256" key="4">
    <source>
        <dbReference type="ARBA" id="ARBA00022989"/>
    </source>
</evidence>